<comment type="caution">
    <text evidence="2">The sequence shown here is derived from an EMBL/GenBank/DDBJ whole genome shotgun (WGS) entry which is preliminary data.</text>
</comment>
<reference evidence="2" key="2">
    <citation type="journal article" date="2023" name="IMA Fungus">
        <title>Comparative genomic study of the Penicillium genus elucidates a diverse pangenome and 15 lateral gene transfer events.</title>
        <authorList>
            <person name="Petersen C."/>
            <person name="Sorensen T."/>
            <person name="Nielsen M.R."/>
            <person name="Sondergaard T.E."/>
            <person name="Sorensen J.L."/>
            <person name="Fitzpatrick D.A."/>
            <person name="Frisvad J.C."/>
            <person name="Nielsen K.L."/>
        </authorList>
    </citation>
    <scope>NUCLEOTIDE SEQUENCE</scope>
    <source>
        <strain evidence="2">IBT 30761</strain>
    </source>
</reference>
<evidence type="ECO:0000256" key="1">
    <source>
        <dbReference type="SAM" id="MobiDB-lite"/>
    </source>
</evidence>
<name>A0A9W9EYB8_9EURO</name>
<reference evidence="2" key="1">
    <citation type="submission" date="2022-11" db="EMBL/GenBank/DDBJ databases">
        <authorList>
            <person name="Petersen C."/>
        </authorList>
    </citation>
    <scope>NUCLEOTIDE SEQUENCE</scope>
    <source>
        <strain evidence="2">IBT 30761</strain>
    </source>
</reference>
<feature type="region of interest" description="Disordered" evidence="1">
    <location>
        <begin position="36"/>
        <end position="66"/>
    </location>
</feature>
<gene>
    <name evidence="2" type="ORF">N7532_008928</name>
</gene>
<protein>
    <submittedName>
        <fullName evidence="2">Uncharacterized protein</fullName>
    </submittedName>
</protein>
<organism evidence="2 3">
    <name type="scientific">Penicillium argentinense</name>
    <dbReference type="NCBI Taxonomy" id="1131581"/>
    <lineage>
        <taxon>Eukaryota</taxon>
        <taxon>Fungi</taxon>
        <taxon>Dikarya</taxon>
        <taxon>Ascomycota</taxon>
        <taxon>Pezizomycotina</taxon>
        <taxon>Eurotiomycetes</taxon>
        <taxon>Eurotiomycetidae</taxon>
        <taxon>Eurotiales</taxon>
        <taxon>Aspergillaceae</taxon>
        <taxon>Penicillium</taxon>
    </lineage>
</organism>
<dbReference type="GeneID" id="81360398"/>
<evidence type="ECO:0000313" key="2">
    <source>
        <dbReference type="EMBL" id="KAJ5090244.1"/>
    </source>
</evidence>
<proteinExistence type="predicted"/>
<dbReference type="EMBL" id="JAPQKI010000009">
    <property type="protein sequence ID" value="KAJ5090244.1"/>
    <property type="molecule type" value="Genomic_DNA"/>
</dbReference>
<sequence>MWLNTPPTSRQPPSKEQAYAAGACLQISGRTNYESKLTTPHGFSKCRPRTDVGVGGRSQEGERGKAAEELGLTGTVASSSRWLMTSLSESAQHQQEVLAKVGEE</sequence>
<evidence type="ECO:0000313" key="3">
    <source>
        <dbReference type="Proteomes" id="UP001149074"/>
    </source>
</evidence>
<dbReference type="AlphaFoldDB" id="A0A9W9EYB8"/>
<keyword evidence="3" id="KW-1185">Reference proteome</keyword>
<dbReference type="RefSeq" id="XP_056472225.1">
    <property type="nucleotide sequence ID" value="XM_056621419.1"/>
</dbReference>
<accession>A0A9W9EYB8</accession>
<dbReference type="Proteomes" id="UP001149074">
    <property type="component" value="Unassembled WGS sequence"/>
</dbReference>